<dbReference type="Proteomes" id="UP000516173">
    <property type="component" value="Chromosome"/>
</dbReference>
<dbReference type="GO" id="GO:0005737">
    <property type="term" value="C:cytoplasm"/>
    <property type="evidence" value="ECO:0007669"/>
    <property type="project" value="UniProtKB-SubCell"/>
</dbReference>
<feature type="binding site" evidence="8">
    <location>
        <position position="119"/>
    </location>
    <ligand>
        <name>Fe cation</name>
        <dbReference type="ChEBI" id="CHEBI:24875"/>
    </ligand>
</feature>
<dbReference type="PROSITE" id="PS01016">
    <property type="entry name" value="GLYCOPROTEASE"/>
    <property type="match status" value="1"/>
</dbReference>
<dbReference type="HAMAP" id="MF_01445">
    <property type="entry name" value="TsaD"/>
    <property type="match status" value="1"/>
</dbReference>
<evidence type="ECO:0000256" key="8">
    <source>
        <dbReference type="HAMAP-Rule" id="MF_01445"/>
    </source>
</evidence>
<protein>
    <recommendedName>
        <fullName evidence="8">tRNA N6-adenosine threonylcarbamoyltransferase</fullName>
        <ecNumber evidence="8">2.3.1.234</ecNumber>
    </recommendedName>
    <alternativeName>
        <fullName evidence="8">N6-L-threonylcarbamoyladenine synthase</fullName>
        <shortName evidence="8">t(6)A synthase</shortName>
    </alternativeName>
    <alternativeName>
        <fullName evidence="8">t(6)A37 threonylcarbamoyladenosine biosynthesis protein TsaD</fullName>
    </alternativeName>
    <alternativeName>
        <fullName evidence="8">tRNA threonylcarbamoyladenosine biosynthesis protein TsaD</fullName>
    </alternativeName>
</protein>
<feature type="binding site" evidence="8">
    <location>
        <position position="123"/>
    </location>
    <ligand>
        <name>Fe cation</name>
        <dbReference type="ChEBI" id="CHEBI:24875"/>
    </ligand>
</feature>
<dbReference type="InterPro" id="IPR017861">
    <property type="entry name" value="KAE1/TsaD"/>
</dbReference>
<feature type="binding site" evidence="8">
    <location>
        <position position="175"/>
    </location>
    <ligand>
        <name>substrate</name>
    </ligand>
</feature>
<organism evidence="10 11">
    <name type="scientific">Nocardia wallacei</name>
    <dbReference type="NCBI Taxonomy" id="480035"/>
    <lineage>
        <taxon>Bacteria</taxon>
        <taxon>Bacillati</taxon>
        <taxon>Actinomycetota</taxon>
        <taxon>Actinomycetes</taxon>
        <taxon>Mycobacteriales</taxon>
        <taxon>Nocardiaceae</taxon>
        <taxon>Nocardia</taxon>
    </lineage>
</organism>
<evidence type="ECO:0000313" key="10">
    <source>
        <dbReference type="EMBL" id="BCK58515.1"/>
    </source>
</evidence>
<feature type="binding site" evidence="8">
    <location>
        <position position="192"/>
    </location>
    <ligand>
        <name>substrate</name>
    </ligand>
</feature>
<evidence type="ECO:0000256" key="4">
    <source>
        <dbReference type="ARBA" id="ARBA00022723"/>
    </source>
</evidence>
<evidence type="ECO:0000256" key="5">
    <source>
        <dbReference type="ARBA" id="ARBA00023004"/>
    </source>
</evidence>
<dbReference type="InterPro" id="IPR000905">
    <property type="entry name" value="Gcp-like_dom"/>
</dbReference>
<feature type="binding site" evidence="8">
    <location>
        <begin position="141"/>
        <end position="145"/>
    </location>
    <ligand>
        <name>substrate</name>
    </ligand>
</feature>
<evidence type="ECO:0000256" key="6">
    <source>
        <dbReference type="ARBA" id="ARBA00023315"/>
    </source>
</evidence>
<dbReference type="NCBIfam" id="TIGR03723">
    <property type="entry name" value="T6A_TsaD_YgjD"/>
    <property type="match status" value="1"/>
</dbReference>
<feature type="binding site" evidence="8">
    <location>
        <position position="284"/>
    </location>
    <ligand>
        <name>substrate</name>
    </ligand>
</feature>
<evidence type="ECO:0000256" key="7">
    <source>
        <dbReference type="ARBA" id="ARBA00048117"/>
    </source>
</evidence>
<evidence type="ECO:0000256" key="2">
    <source>
        <dbReference type="ARBA" id="ARBA00022679"/>
    </source>
</evidence>
<comment type="similarity">
    <text evidence="8">Belongs to the KAE1 / TsaD family.</text>
</comment>
<keyword evidence="5 8" id="KW-0408">Iron</keyword>
<gene>
    <name evidence="8 10" type="primary">tsaD</name>
    <name evidence="10" type="ORF">NWFMUON74_62870</name>
</gene>
<dbReference type="NCBIfam" id="TIGR00329">
    <property type="entry name" value="gcp_kae1"/>
    <property type="match status" value="1"/>
</dbReference>
<keyword evidence="11" id="KW-1185">Reference proteome</keyword>
<feature type="binding site" evidence="8">
    <location>
        <position position="188"/>
    </location>
    <ligand>
        <name>substrate</name>
    </ligand>
</feature>
<evidence type="ECO:0000259" key="9">
    <source>
        <dbReference type="Pfam" id="PF00814"/>
    </source>
</evidence>
<dbReference type="GeneID" id="80350687"/>
<dbReference type="InterPro" id="IPR017860">
    <property type="entry name" value="Peptidase_M22_CS"/>
</dbReference>
<dbReference type="EMBL" id="AP023396">
    <property type="protein sequence ID" value="BCK58515.1"/>
    <property type="molecule type" value="Genomic_DNA"/>
</dbReference>
<keyword evidence="2 8" id="KW-0808">Transferase</keyword>
<proteinExistence type="inferred from homology"/>
<feature type="domain" description="Gcp-like" evidence="9">
    <location>
        <begin position="33"/>
        <end position="318"/>
    </location>
</feature>
<keyword evidence="3 8" id="KW-0819">tRNA processing</keyword>
<dbReference type="PRINTS" id="PR00789">
    <property type="entry name" value="OSIALOPTASE"/>
</dbReference>
<dbReference type="AlphaFoldDB" id="A0A7G1KTE2"/>
<dbReference type="Gene3D" id="3.30.420.40">
    <property type="match status" value="2"/>
</dbReference>
<dbReference type="GO" id="GO:0005506">
    <property type="term" value="F:iron ion binding"/>
    <property type="evidence" value="ECO:0007669"/>
    <property type="project" value="UniProtKB-UniRule"/>
</dbReference>
<dbReference type="EC" id="2.3.1.234" evidence="8"/>
<dbReference type="GO" id="GO:0061711">
    <property type="term" value="F:tRNA N(6)-L-threonylcarbamoyladenine synthase activity"/>
    <property type="evidence" value="ECO:0007669"/>
    <property type="project" value="UniProtKB-EC"/>
</dbReference>
<dbReference type="InterPro" id="IPR043129">
    <property type="entry name" value="ATPase_NBD"/>
</dbReference>
<comment type="catalytic activity">
    <reaction evidence="7 8">
        <text>L-threonylcarbamoyladenylate + adenosine(37) in tRNA = N(6)-L-threonylcarbamoyladenosine(37) in tRNA + AMP + H(+)</text>
        <dbReference type="Rhea" id="RHEA:37059"/>
        <dbReference type="Rhea" id="RHEA-COMP:10162"/>
        <dbReference type="Rhea" id="RHEA-COMP:10163"/>
        <dbReference type="ChEBI" id="CHEBI:15378"/>
        <dbReference type="ChEBI" id="CHEBI:73682"/>
        <dbReference type="ChEBI" id="CHEBI:74411"/>
        <dbReference type="ChEBI" id="CHEBI:74418"/>
        <dbReference type="ChEBI" id="CHEBI:456215"/>
        <dbReference type="EC" id="2.3.1.234"/>
    </reaction>
</comment>
<dbReference type="PANTHER" id="PTHR11735">
    <property type="entry name" value="TRNA N6-ADENOSINE THREONYLCARBAMOYLTRANSFERASE"/>
    <property type="match status" value="1"/>
</dbReference>
<accession>A0A7G1KTE2</accession>
<comment type="function">
    <text evidence="8">Required for the formation of a threonylcarbamoyl group on adenosine at position 37 (t(6)A37) in tRNAs that read codons beginning with adenine. Is involved in the transfer of the threonylcarbamoyl moiety of threonylcarbamoyl-AMP (TC-AMP) to the N6 group of A37, together with TsaE and TsaB. TsaD likely plays a direct catalytic role in this reaction.</text>
</comment>
<comment type="subcellular location">
    <subcellularLocation>
        <location evidence="8">Cytoplasm</location>
    </subcellularLocation>
</comment>
<dbReference type="CDD" id="cd24133">
    <property type="entry name" value="ASKHA_NBD_TsaD_bac"/>
    <property type="match status" value="1"/>
</dbReference>
<evidence type="ECO:0000256" key="1">
    <source>
        <dbReference type="ARBA" id="ARBA00022490"/>
    </source>
</evidence>
<dbReference type="FunFam" id="3.30.420.40:FF:000012">
    <property type="entry name" value="tRNA N6-adenosine threonylcarbamoyltransferase"/>
    <property type="match status" value="1"/>
</dbReference>
<dbReference type="KEGG" id="nwl:NWFMUON74_62870"/>
<dbReference type="Pfam" id="PF00814">
    <property type="entry name" value="TsaD"/>
    <property type="match status" value="1"/>
</dbReference>
<evidence type="ECO:0000256" key="3">
    <source>
        <dbReference type="ARBA" id="ARBA00022694"/>
    </source>
</evidence>
<feature type="binding site" evidence="8">
    <location>
        <position position="312"/>
    </location>
    <ligand>
        <name>Fe cation</name>
        <dbReference type="ChEBI" id="CHEBI:24875"/>
    </ligand>
</feature>
<keyword evidence="4 8" id="KW-0479">Metal-binding</keyword>
<dbReference type="InterPro" id="IPR022450">
    <property type="entry name" value="TsaD"/>
</dbReference>
<dbReference type="GO" id="GO:0002949">
    <property type="term" value="P:tRNA threonylcarbamoyladenosine modification"/>
    <property type="evidence" value="ECO:0007669"/>
    <property type="project" value="UniProtKB-UniRule"/>
</dbReference>
<keyword evidence="1 8" id="KW-0963">Cytoplasm</keyword>
<dbReference type="SUPFAM" id="SSF53067">
    <property type="entry name" value="Actin-like ATPase domain"/>
    <property type="match status" value="2"/>
</dbReference>
<sequence>MIVMGIESSCDETGVGIVRWHPSATEEGKGSCELLADEVASSVDQHARFGGVVPEIASRAHLEAIVPAMRRALSAAGVAKPDALAVTIGPGLAGALLVGVAAAKAYAAAWDIPLYALNHLGGHVAVDTLEHGPMPPCVALLVSGGHTHLLRVTDLAEPIVELGSTVDDAAGEAFDKVARLLGLGFPGGPALDAAATHGDPTAIMFPRGMTGPRDPRYDFSFSGLKTAVARYVEAAQRTGSELPIADIAASFQESVADVLTAKAIRAARDVGVDTLVLGGGATANSRIRSMAEERCAAADITLRVPKPRLCTDNGVMIATLGAHVIAGGAKPSPLTVATDPGLPVSTSQLR</sequence>
<dbReference type="PANTHER" id="PTHR11735:SF6">
    <property type="entry name" value="TRNA N6-ADENOSINE THREONYLCARBAMOYLTRANSFERASE, MITOCHONDRIAL"/>
    <property type="match status" value="1"/>
</dbReference>
<evidence type="ECO:0000313" key="11">
    <source>
        <dbReference type="Proteomes" id="UP000516173"/>
    </source>
</evidence>
<comment type="cofactor">
    <cofactor evidence="8">
        <name>Fe(2+)</name>
        <dbReference type="ChEBI" id="CHEBI:29033"/>
    </cofactor>
    <text evidence="8">Binds 1 Fe(2+) ion per subunit.</text>
</comment>
<dbReference type="RefSeq" id="WP_187685250.1">
    <property type="nucleotide sequence ID" value="NZ_AP023396.1"/>
</dbReference>
<keyword evidence="6 8" id="KW-0012">Acyltransferase</keyword>
<name>A0A7G1KTE2_9NOCA</name>
<dbReference type="FunFam" id="3.30.420.40:FF:000040">
    <property type="entry name" value="tRNA N6-adenosine threonylcarbamoyltransferase"/>
    <property type="match status" value="1"/>
</dbReference>
<reference evidence="10 11" key="1">
    <citation type="submission" date="2020-08" db="EMBL/GenBank/DDBJ databases">
        <title>Genome Sequencing of Nocardia wallacei strain FMUON74 and assembly.</title>
        <authorList>
            <person name="Toyokawa M."/>
            <person name="Uesaka K."/>
        </authorList>
    </citation>
    <scope>NUCLEOTIDE SEQUENCE [LARGE SCALE GENOMIC DNA]</scope>
    <source>
        <strain evidence="10 11">FMUON74</strain>
    </source>
</reference>